<feature type="region of interest" description="Disordered" evidence="2">
    <location>
        <begin position="82"/>
        <end position="116"/>
    </location>
</feature>
<accession>A0ABD6WB06</accession>
<dbReference type="EMBL" id="PSUL01000004">
    <property type="protein sequence ID" value="PPF15607.1"/>
    <property type="molecule type" value="Genomic_DNA"/>
</dbReference>
<dbReference type="PROSITE" id="PS50006">
    <property type="entry name" value="FHA_DOMAIN"/>
    <property type="match status" value="1"/>
</dbReference>
<dbReference type="AlphaFoldDB" id="A0ABD6WB06"/>
<gene>
    <name evidence="4" type="ORF">C5C04_03470</name>
</gene>
<sequence length="332" mass="33755">MSFRCPEGHTSESGDYCDVCGAPIGAAPVTPPVPAAPTRMIPTGPSVCPHCSFPNDAGALFCENCGYDFTTGSLPEADPFTASGAVRAPGEVGGSTTPGGDPAEHPGEAPAPGVDSAAATELVPEQEAGFDTPVATVPPAGSAPAASRGGAAAPAAAPRAASVAAAPTEVIPQTAPPEEEAASGPATGSARAAGSADPDRPWIAELWVDPEWYAEQRADDPMPSPGPPATVVLRERTLLVGRPSVSRGISPQVDCGSDSGVSRRHCQLSTDGYRWWVEDLQSANGTYLAGAGAPLPQTPIPTGQRREVQEGDRIYVGAWTRIVLRPALPGEA</sequence>
<protein>
    <submittedName>
        <fullName evidence="4">Phosphopeptide-binding protein</fullName>
    </submittedName>
</protein>
<dbReference type="RefSeq" id="WP_104261992.1">
    <property type="nucleotide sequence ID" value="NZ_PSUL01000004.1"/>
</dbReference>
<feature type="compositionally biased region" description="Low complexity" evidence="2">
    <location>
        <begin position="132"/>
        <end position="153"/>
    </location>
</feature>
<dbReference type="InterPro" id="IPR000253">
    <property type="entry name" value="FHA_dom"/>
</dbReference>
<dbReference type="SUPFAM" id="SSF49879">
    <property type="entry name" value="SMAD/FHA domain"/>
    <property type="match status" value="1"/>
</dbReference>
<evidence type="ECO:0000259" key="3">
    <source>
        <dbReference type="PROSITE" id="PS50006"/>
    </source>
</evidence>
<keyword evidence="1" id="KW-0597">Phosphoprotein</keyword>
<evidence type="ECO:0000313" key="4">
    <source>
        <dbReference type="EMBL" id="PPF15607.1"/>
    </source>
</evidence>
<comment type="caution">
    <text evidence="4">The sequence shown here is derived from an EMBL/GenBank/DDBJ whole genome shotgun (WGS) entry which is preliminary data.</text>
</comment>
<name>A0ABD6WB06_RATRA</name>
<feature type="region of interest" description="Disordered" evidence="2">
    <location>
        <begin position="131"/>
        <end position="153"/>
    </location>
</feature>
<proteinExistence type="predicted"/>
<evidence type="ECO:0000313" key="5">
    <source>
        <dbReference type="Proteomes" id="UP000237881"/>
    </source>
</evidence>
<organism evidence="4 5">
    <name type="scientific">Rathayibacter rathayi</name>
    <name type="common">Corynebacterium rathayi</name>
    <dbReference type="NCBI Taxonomy" id="33887"/>
    <lineage>
        <taxon>Bacteria</taxon>
        <taxon>Bacillati</taxon>
        <taxon>Actinomycetota</taxon>
        <taxon>Actinomycetes</taxon>
        <taxon>Micrococcales</taxon>
        <taxon>Microbacteriaceae</taxon>
        <taxon>Rathayibacter</taxon>
    </lineage>
</organism>
<reference evidence="4 5" key="1">
    <citation type="submission" date="2018-02" db="EMBL/GenBank/DDBJ databases">
        <title>Bacteriophage NCPPB3778 and a type I-E CRISPR drive the evolution of the US Biological Select Agent, Rathayibacter toxicus.</title>
        <authorList>
            <person name="Davis E.W.II."/>
            <person name="Tabima J.F."/>
            <person name="Weisberg A.J."/>
            <person name="Lopes L.D."/>
            <person name="Wiseman M.S."/>
            <person name="Wiseman M.S."/>
            <person name="Pupko T."/>
            <person name="Belcher M.S."/>
            <person name="Sechler A.J."/>
            <person name="Tancos M.A."/>
            <person name="Schroeder B.K."/>
            <person name="Murray T.D."/>
            <person name="Luster D.G."/>
            <person name="Schneider W.L."/>
            <person name="Rogers E."/>
            <person name="Andreote F.D."/>
            <person name="Grunwald N.J."/>
            <person name="Putnam M.L."/>
            <person name="Chang J.H."/>
        </authorList>
    </citation>
    <scope>NUCLEOTIDE SEQUENCE [LARGE SCALE GENOMIC DNA]</scope>
    <source>
        <strain evidence="4 5">AY1I9</strain>
    </source>
</reference>
<feature type="region of interest" description="Disordered" evidence="2">
    <location>
        <begin position="175"/>
        <end position="200"/>
    </location>
</feature>
<dbReference type="InterPro" id="IPR008984">
    <property type="entry name" value="SMAD_FHA_dom_sf"/>
</dbReference>
<dbReference type="CDD" id="cd00060">
    <property type="entry name" value="FHA"/>
    <property type="match status" value="1"/>
</dbReference>
<evidence type="ECO:0000256" key="2">
    <source>
        <dbReference type="SAM" id="MobiDB-lite"/>
    </source>
</evidence>
<dbReference type="Proteomes" id="UP000237881">
    <property type="component" value="Unassembled WGS sequence"/>
</dbReference>
<dbReference type="Pfam" id="PF00498">
    <property type="entry name" value="FHA"/>
    <property type="match status" value="1"/>
</dbReference>
<feature type="domain" description="FHA" evidence="3">
    <location>
        <begin position="238"/>
        <end position="293"/>
    </location>
</feature>
<dbReference type="Gene3D" id="2.60.200.20">
    <property type="match status" value="1"/>
</dbReference>
<dbReference type="SMART" id="SM00240">
    <property type="entry name" value="FHA"/>
    <property type="match status" value="1"/>
</dbReference>
<evidence type="ECO:0000256" key="1">
    <source>
        <dbReference type="ARBA" id="ARBA00022553"/>
    </source>
</evidence>